<sequence length="60" mass="6267">PCNVIVYAGAAGSTHVAAIDPETQFSLVQRADLAGLAQDVGQRLRRALTQLPAATPAHEE</sequence>
<dbReference type="EMBL" id="LJCR01000522">
    <property type="protein sequence ID" value="KPV52507.1"/>
    <property type="molecule type" value="Genomic_DNA"/>
</dbReference>
<gene>
    <name evidence="1" type="ORF">SE17_15085</name>
</gene>
<feature type="non-terminal residue" evidence="1">
    <location>
        <position position="1"/>
    </location>
</feature>
<organism evidence="1 2">
    <name type="scientific">Kouleothrix aurantiaca</name>
    <dbReference type="NCBI Taxonomy" id="186479"/>
    <lineage>
        <taxon>Bacteria</taxon>
        <taxon>Bacillati</taxon>
        <taxon>Chloroflexota</taxon>
        <taxon>Chloroflexia</taxon>
        <taxon>Chloroflexales</taxon>
        <taxon>Roseiflexineae</taxon>
        <taxon>Roseiflexaceae</taxon>
        <taxon>Kouleothrix</taxon>
    </lineage>
</organism>
<dbReference type="SUPFAM" id="SSF103247">
    <property type="entry name" value="TT1751-like"/>
    <property type="match status" value="1"/>
</dbReference>
<dbReference type="InterPro" id="IPR035923">
    <property type="entry name" value="TT1751-like_sf"/>
</dbReference>
<keyword evidence="2" id="KW-1185">Reference proteome</keyword>
<name>A0A0P9DA62_9CHLR</name>
<comment type="caution">
    <text evidence="1">The sequence shown here is derived from an EMBL/GenBank/DDBJ whole genome shotgun (WGS) entry which is preliminary data.</text>
</comment>
<evidence type="ECO:0000313" key="2">
    <source>
        <dbReference type="Proteomes" id="UP000050509"/>
    </source>
</evidence>
<dbReference type="Gene3D" id="3.30.310.70">
    <property type="entry name" value="TT1751-like domain"/>
    <property type="match status" value="1"/>
</dbReference>
<accession>A0A0P9DA62</accession>
<protein>
    <recommendedName>
        <fullName evidence="3">DUF302 domain-containing protein</fullName>
    </recommendedName>
</protein>
<evidence type="ECO:0008006" key="3">
    <source>
        <dbReference type="Google" id="ProtNLM"/>
    </source>
</evidence>
<dbReference type="AlphaFoldDB" id="A0A0P9DA62"/>
<reference evidence="1 2" key="1">
    <citation type="submission" date="2015-09" db="EMBL/GenBank/DDBJ databases">
        <title>Draft genome sequence of Kouleothrix aurantiaca JCM 19913.</title>
        <authorList>
            <person name="Hemp J."/>
        </authorList>
    </citation>
    <scope>NUCLEOTIDE SEQUENCE [LARGE SCALE GENOMIC DNA]</scope>
    <source>
        <strain evidence="1 2">COM-B</strain>
    </source>
</reference>
<proteinExistence type="predicted"/>
<evidence type="ECO:0000313" key="1">
    <source>
        <dbReference type="EMBL" id="KPV52507.1"/>
    </source>
</evidence>
<dbReference type="Proteomes" id="UP000050509">
    <property type="component" value="Unassembled WGS sequence"/>
</dbReference>